<organism evidence="1 2">
    <name type="scientific">Ambrosiozyma monospora</name>
    <name type="common">Yeast</name>
    <name type="synonym">Endomycopsis monosporus</name>
    <dbReference type="NCBI Taxonomy" id="43982"/>
    <lineage>
        <taxon>Eukaryota</taxon>
        <taxon>Fungi</taxon>
        <taxon>Dikarya</taxon>
        <taxon>Ascomycota</taxon>
        <taxon>Saccharomycotina</taxon>
        <taxon>Pichiomycetes</taxon>
        <taxon>Pichiales</taxon>
        <taxon>Pichiaceae</taxon>
        <taxon>Ambrosiozyma</taxon>
    </lineage>
</organism>
<comment type="caution">
    <text evidence="1">The sequence shown here is derived from an EMBL/GenBank/DDBJ whole genome shotgun (WGS) entry which is preliminary data.</text>
</comment>
<dbReference type="EMBL" id="BSXS01005370">
    <property type="protein sequence ID" value="GME84265.1"/>
    <property type="molecule type" value="Genomic_DNA"/>
</dbReference>
<protein>
    <submittedName>
        <fullName evidence="1">Unnamed protein product</fullName>
    </submittedName>
</protein>
<gene>
    <name evidence="1" type="ORF">Amon02_000671700</name>
</gene>
<dbReference type="Proteomes" id="UP001165064">
    <property type="component" value="Unassembled WGS sequence"/>
</dbReference>
<reference evidence="1" key="1">
    <citation type="submission" date="2023-04" db="EMBL/GenBank/DDBJ databases">
        <title>Ambrosiozyma monospora NBRC 10751.</title>
        <authorList>
            <person name="Ichikawa N."/>
            <person name="Sato H."/>
            <person name="Tonouchi N."/>
        </authorList>
    </citation>
    <scope>NUCLEOTIDE SEQUENCE</scope>
    <source>
        <strain evidence="1">NBRC 10751</strain>
    </source>
</reference>
<evidence type="ECO:0000313" key="1">
    <source>
        <dbReference type="EMBL" id="GME84265.1"/>
    </source>
</evidence>
<evidence type="ECO:0000313" key="2">
    <source>
        <dbReference type="Proteomes" id="UP001165064"/>
    </source>
</evidence>
<proteinExistence type="predicted"/>
<accession>A0ACB5TAD7</accession>
<sequence>MLNKLLPYIPLITLITQADALASPEPLAFAYAEGLPIAAEASYDCHADCGYAILAARQCSPDGKSDSDYDEECLCTSNEQFSTLVPECLECGWCLWTDYGKYLTSALSLCSYQVTPTGTECASESANYLASAGVAAVSSDSSKQSAASYYASQYGASSSSVSVAEDKESSSSGSFSSSKTITSYASSSKAAGSNSDSSDTTSGSSGSSAPSEGSSSSSVSTGGGAQYIVGIGSILLAFCAMLV</sequence>
<name>A0ACB5TAD7_AMBMO</name>
<keyword evidence="2" id="KW-1185">Reference proteome</keyword>